<dbReference type="AlphaFoldDB" id="A0A1H9HLA2"/>
<evidence type="ECO:0000313" key="3">
    <source>
        <dbReference type="EMBL" id="SEQ63002.1"/>
    </source>
</evidence>
<accession>A0A1H9HLA2</accession>
<evidence type="ECO:0000313" key="5">
    <source>
        <dbReference type="Proteomes" id="UP000181998"/>
    </source>
</evidence>
<dbReference type="Proteomes" id="UP000244110">
    <property type="component" value="Unassembled WGS sequence"/>
</dbReference>
<evidence type="ECO:0000313" key="8">
    <source>
        <dbReference type="Proteomes" id="UP000244110"/>
    </source>
</evidence>
<reference evidence="6" key="2">
    <citation type="submission" date="2016-10" db="EMBL/GenBank/DDBJ databases">
        <authorList>
            <person name="Varghese N."/>
            <person name="Submissions S."/>
        </authorList>
    </citation>
    <scope>NUCLEOTIDE SEQUENCE [LARGE SCALE GENOMIC DNA]</scope>
    <source>
        <strain evidence="6">Nm10</strain>
    </source>
</reference>
<dbReference type="EMBL" id="OCMU01000001">
    <property type="protein sequence ID" value="SOD16716.1"/>
    <property type="molecule type" value="Genomic_DNA"/>
</dbReference>
<dbReference type="Proteomes" id="UP000219335">
    <property type="component" value="Unassembled WGS sequence"/>
</dbReference>
<evidence type="ECO:0000313" key="7">
    <source>
        <dbReference type="Proteomes" id="UP000219335"/>
    </source>
</evidence>
<evidence type="ECO:0000313" key="1">
    <source>
        <dbReference type="EMBL" id="PTQ80775.1"/>
    </source>
</evidence>
<gene>
    <name evidence="1" type="ORF">C8R28_103638</name>
    <name evidence="2" type="ORF">SAMN05216406_1452</name>
    <name evidence="3" type="ORF">SAMN05421510_11182</name>
    <name evidence="4" type="ORF">SAMN06297164_0712</name>
</gene>
<keyword evidence="6" id="KW-1185">Reference proteome</keyword>
<organism evidence="3 5">
    <name type="scientific">Nitrosomonas ureae</name>
    <dbReference type="NCBI Taxonomy" id="44577"/>
    <lineage>
        <taxon>Bacteria</taxon>
        <taxon>Pseudomonadati</taxon>
        <taxon>Pseudomonadota</taxon>
        <taxon>Betaproteobacteria</taxon>
        <taxon>Nitrosomonadales</taxon>
        <taxon>Nitrosomonadaceae</taxon>
        <taxon>Nitrosomonas</taxon>
    </lineage>
</organism>
<sequence>MDHVIITTAILEYYLYLTNLLMALDKESLCCA</sequence>
<protein>
    <submittedName>
        <fullName evidence="3">Uncharacterized protein</fullName>
    </submittedName>
</protein>
<evidence type="ECO:0000313" key="2">
    <source>
        <dbReference type="EMBL" id="SDU29270.1"/>
    </source>
</evidence>
<dbReference type="Proteomes" id="UP000182882">
    <property type="component" value="Unassembled WGS sequence"/>
</dbReference>
<dbReference type="Proteomes" id="UP000181998">
    <property type="component" value="Unassembled WGS sequence"/>
</dbReference>
<reference evidence="4 7" key="3">
    <citation type="submission" date="2017-09" db="EMBL/GenBank/DDBJ databases">
        <authorList>
            <person name="Ehlers B."/>
            <person name="Leendertz F.H."/>
        </authorList>
    </citation>
    <scope>NUCLEOTIDE SEQUENCE [LARGE SCALE GENOMIC DNA]</scope>
    <source>
        <strain evidence="4 7">Nm42</strain>
    </source>
</reference>
<name>A0A1H9HLA2_9PROT</name>
<proteinExistence type="predicted"/>
<evidence type="ECO:0000313" key="6">
    <source>
        <dbReference type="Proteomes" id="UP000182882"/>
    </source>
</evidence>
<dbReference type="EMBL" id="QAOL01000036">
    <property type="protein sequence ID" value="PTQ80775.1"/>
    <property type="molecule type" value="Genomic_DNA"/>
</dbReference>
<dbReference type="EMBL" id="FNLN01000045">
    <property type="protein sequence ID" value="SDU29270.1"/>
    <property type="molecule type" value="Genomic_DNA"/>
</dbReference>
<dbReference type="EMBL" id="FOFX01000118">
    <property type="protein sequence ID" value="SEQ63002.1"/>
    <property type="molecule type" value="Genomic_DNA"/>
</dbReference>
<reference evidence="1 8" key="4">
    <citation type="submission" date="2018-04" db="EMBL/GenBank/DDBJ databases">
        <title>Active sludge and wastewater microbial communities from Klosterneuburg, Austria.</title>
        <authorList>
            <person name="Wagner M."/>
        </authorList>
    </citation>
    <scope>NUCLEOTIDE SEQUENCE [LARGE SCALE GENOMIC DNA]</scope>
    <source>
        <strain evidence="1 8">Nm4</strain>
    </source>
</reference>
<reference evidence="3 5" key="1">
    <citation type="submission" date="2016-10" db="EMBL/GenBank/DDBJ databases">
        <authorList>
            <person name="de Groot N.N."/>
        </authorList>
    </citation>
    <scope>NUCLEOTIDE SEQUENCE [LARGE SCALE GENOMIC DNA]</scope>
    <source>
        <strain evidence="2">Nm10</strain>
        <strain evidence="3 5">Nm9</strain>
    </source>
</reference>
<evidence type="ECO:0000313" key="4">
    <source>
        <dbReference type="EMBL" id="SOD16716.1"/>
    </source>
</evidence>